<evidence type="ECO:0000313" key="1">
    <source>
        <dbReference type="EMBL" id="KUJ23670.1"/>
    </source>
</evidence>
<dbReference type="InParanoid" id="A0A194XTM5"/>
<sequence length="173" mass="19013">MLSFSGVYLSRQLFVTFPCILNISNRLKLKLKLKLKLTLLHRCSLYLTCTPHHLSVSCHVQTSRISQFVASVLQVFKQSTDSHNQLNGTLMHPISTPPLPIALSWVSQHVSDAASSMMAASKTCLALALAHRVFTARMADGGVTALSDGTCNCTCTQGIRERPLLTFTHSRES</sequence>
<evidence type="ECO:0000313" key="2">
    <source>
        <dbReference type="Proteomes" id="UP000070700"/>
    </source>
</evidence>
<name>A0A194XTM5_MOLSC</name>
<protein>
    <submittedName>
        <fullName evidence="1">Uncharacterized protein</fullName>
    </submittedName>
</protein>
<dbReference type="KEGG" id="psco:LY89DRAFT_110"/>
<dbReference type="Proteomes" id="UP000070700">
    <property type="component" value="Unassembled WGS sequence"/>
</dbReference>
<proteinExistence type="predicted"/>
<keyword evidence="2" id="KW-1185">Reference proteome</keyword>
<dbReference type="RefSeq" id="XP_018078025.1">
    <property type="nucleotide sequence ID" value="XM_018205065.1"/>
</dbReference>
<dbReference type="EMBL" id="KQ947404">
    <property type="protein sequence ID" value="KUJ23670.1"/>
    <property type="molecule type" value="Genomic_DNA"/>
</dbReference>
<organism evidence="1 2">
    <name type="scientific">Mollisia scopiformis</name>
    <name type="common">Conifer needle endophyte fungus</name>
    <name type="synonym">Phialocephala scopiformis</name>
    <dbReference type="NCBI Taxonomy" id="149040"/>
    <lineage>
        <taxon>Eukaryota</taxon>
        <taxon>Fungi</taxon>
        <taxon>Dikarya</taxon>
        <taxon>Ascomycota</taxon>
        <taxon>Pezizomycotina</taxon>
        <taxon>Leotiomycetes</taxon>
        <taxon>Helotiales</taxon>
        <taxon>Mollisiaceae</taxon>
        <taxon>Mollisia</taxon>
    </lineage>
</organism>
<reference evidence="1 2" key="1">
    <citation type="submission" date="2015-10" db="EMBL/GenBank/DDBJ databases">
        <title>Full genome of DAOMC 229536 Phialocephala scopiformis, a fungal endophyte of spruce producing the potent anti-insectan compound rugulosin.</title>
        <authorList>
            <consortium name="DOE Joint Genome Institute"/>
            <person name="Walker A.K."/>
            <person name="Frasz S.L."/>
            <person name="Seifert K.A."/>
            <person name="Miller J.D."/>
            <person name="Mondo S.J."/>
            <person name="Labutti K."/>
            <person name="Lipzen A."/>
            <person name="Dockter R."/>
            <person name="Kennedy M."/>
            <person name="Grigoriev I.V."/>
            <person name="Spatafora J.W."/>
        </authorList>
    </citation>
    <scope>NUCLEOTIDE SEQUENCE [LARGE SCALE GENOMIC DNA]</scope>
    <source>
        <strain evidence="1 2">CBS 120377</strain>
    </source>
</reference>
<gene>
    <name evidence="1" type="ORF">LY89DRAFT_110</name>
</gene>
<accession>A0A194XTM5</accession>
<dbReference type="GeneID" id="28814791"/>
<dbReference type="AlphaFoldDB" id="A0A194XTM5"/>